<evidence type="ECO:0000256" key="4">
    <source>
        <dbReference type="ARBA" id="ARBA00022670"/>
    </source>
</evidence>
<protein>
    <recommendedName>
        <fullName evidence="11">Peptidase M14 domain-containing protein</fullName>
    </recommendedName>
</protein>
<keyword evidence="4" id="KW-0645">Protease</keyword>
<evidence type="ECO:0000256" key="10">
    <source>
        <dbReference type="PROSITE-ProRule" id="PRU01379"/>
    </source>
</evidence>
<comment type="cofactor">
    <cofactor evidence="1">
        <name>Zn(2+)</name>
        <dbReference type="ChEBI" id="CHEBI:29105"/>
    </cofactor>
</comment>
<dbReference type="GO" id="GO:0004181">
    <property type="term" value="F:metallocarboxypeptidase activity"/>
    <property type="evidence" value="ECO:0007669"/>
    <property type="project" value="InterPro"/>
</dbReference>
<evidence type="ECO:0000259" key="11">
    <source>
        <dbReference type="PROSITE" id="PS52035"/>
    </source>
</evidence>
<reference evidence="12" key="1">
    <citation type="submission" date="2023-11" db="EMBL/GenBank/DDBJ databases">
        <title>Genome assemblies of two species of porcelain crab, Petrolisthes cinctipes and Petrolisthes manimaculis (Anomura: Porcellanidae).</title>
        <authorList>
            <person name="Angst P."/>
        </authorList>
    </citation>
    <scope>NUCLEOTIDE SEQUENCE</scope>
    <source>
        <strain evidence="12">PB745_02</strain>
        <tissue evidence="12">Gill</tissue>
    </source>
</reference>
<keyword evidence="8" id="KW-0862">Zinc</keyword>
<keyword evidence="7" id="KW-0378">Hydrolase</keyword>
<dbReference type="GO" id="GO:0008270">
    <property type="term" value="F:zinc ion binding"/>
    <property type="evidence" value="ECO:0007669"/>
    <property type="project" value="InterPro"/>
</dbReference>
<dbReference type="Pfam" id="PF00246">
    <property type="entry name" value="Peptidase_M14"/>
    <property type="match status" value="1"/>
</dbReference>
<dbReference type="SUPFAM" id="SSF53187">
    <property type="entry name" value="Zn-dependent exopeptidases"/>
    <property type="match status" value="1"/>
</dbReference>
<keyword evidence="6" id="KW-0732">Signal</keyword>
<evidence type="ECO:0000256" key="7">
    <source>
        <dbReference type="ARBA" id="ARBA00022801"/>
    </source>
</evidence>
<evidence type="ECO:0000313" key="12">
    <source>
        <dbReference type="EMBL" id="KAK4322771.1"/>
    </source>
</evidence>
<organism evidence="12 13">
    <name type="scientific">Petrolisthes manimaculis</name>
    <dbReference type="NCBI Taxonomy" id="1843537"/>
    <lineage>
        <taxon>Eukaryota</taxon>
        <taxon>Metazoa</taxon>
        <taxon>Ecdysozoa</taxon>
        <taxon>Arthropoda</taxon>
        <taxon>Crustacea</taxon>
        <taxon>Multicrustacea</taxon>
        <taxon>Malacostraca</taxon>
        <taxon>Eumalacostraca</taxon>
        <taxon>Eucarida</taxon>
        <taxon>Decapoda</taxon>
        <taxon>Pleocyemata</taxon>
        <taxon>Anomura</taxon>
        <taxon>Galatheoidea</taxon>
        <taxon>Porcellanidae</taxon>
        <taxon>Petrolisthes</taxon>
    </lineage>
</organism>
<dbReference type="GO" id="GO:0006508">
    <property type="term" value="P:proteolysis"/>
    <property type="evidence" value="ECO:0007669"/>
    <property type="project" value="UniProtKB-KW"/>
</dbReference>
<name>A0AAE1QA71_9EUCA</name>
<evidence type="ECO:0000256" key="8">
    <source>
        <dbReference type="ARBA" id="ARBA00022833"/>
    </source>
</evidence>
<evidence type="ECO:0000256" key="5">
    <source>
        <dbReference type="ARBA" id="ARBA00022723"/>
    </source>
</evidence>
<feature type="domain" description="Peptidase M14" evidence="11">
    <location>
        <begin position="1"/>
        <end position="137"/>
    </location>
</feature>
<keyword evidence="3" id="KW-0121">Carboxypeptidase</keyword>
<keyword evidence="9" id="KW-0482">Metalloprotease</keyword>
<evidence type="ECO:0000313" key="13">
    <source>
        <dbReference type="Proteomes" id="UP001292094"/>
    </source>
</evidence>
<keyword evidence="13" id="KW-1185">Reference proteome</keyword>
<keyword evidence="5" id="KW-0479">Metal-binding</keyword>
<dbReference type="AlphaFoldDB" id="A0AAE1QA71"/>
<dbReference type="EMBL" id="JAWZYT010000500">
    <property type="protein sequence ID" value="KAK4322771.1"/>
    <property type="molecule type" value="Genomic_DNA"/>
</dbReference>
<proteinExistence type="inferred from homology"/>
<dbReference type="PANTHER" id="PTHR11705:SF140">
    <property type="entry name" value="FI02848P-RELATED"/>
    <property type="match status" value="1"/>
</dbReference>
<dbReference type="GO" id="GO:0005615">
    <property type="term" value="C:extracellular space"/>
    <property type="evidence" value="ECO:0007669"/>
    <property type="project" value="TreeGrafter"/>
</dbReference>
<dbReference type="InterPro" id="IPR000834">
    <property type="entry name" value="Peptidase_M14"/>
</dbReference>
<dbReference type="Proteomes" id="UP001292094">
    <property type="component" value="Unassembled WGS sequence"/>
</dbReference>
<dbReference type="FunFam" id="3.40.630.10:FF:000084">
    <property type="entry name" value="Carboxypeptidase B2"/>
    <property type="match status" value="1"/>
</dbReference>
<accession>A0AAE1QA71</accession>
<comment type="caution">
    <text evidence="12">The sequence shown here is derived from an EMBL/GenBank/DDBJ whole genome shotgun (WGS) entry which is preliminary data.</text>
</comment>
<evidence type="ECO:0000256" key="6">
    <source>
        <dbReference type="ARBA" id="ARBA00022729"/>
    </source>
</evidence>
<evidence type="ECO:0000256" key="1">
    <source>
        <dbReference type="ARBA" id="ARBA00001947"/>
    </source>
</evidence>
<evidence type="ECO:0000256" key="9">
    <source>
        <dbReference type="ARBA" id="ARBA00023049"/>
    </source>
</evidence>
<gene>
    <name evidence="12" type="ORF">Pmani_006439</name>
</gene>
<evidence type="ECO:0000256" key="3">
    <source>
        <dbReference type="ARBA" id="ARBA00022645"/>
    </source>
</evidence>
<dbReference type="PROSITE" id="PS52035">
    <property type="entry name" value="PEPTIDASE_M14"/>
    <property type="match status" value="1"/>
</dbReference>
<sequence>MLGTNITEYVNWLASQHPDLVIVEEAGRSVEGRAIPVLIITSSNSQTNKSVIFIEAGVHAREWVSPLAALKVASEVVSSPDLTRHLEWRIMPLVNPDGYLTSWTTVRTTVEEESSCTGWSQVRGCRHQQKFWISLEK</sequence>
<comment type="similarity">
    <text evidence="2 10">Belongs to the peptidase M14 family.</text>
</comment>
<comment type="caution">
    <text evidence="10">Lacks conserved residue(s) required for the propagation of feature annotation.</text>
</comment>
<evidence type="ECO:0000256" key="2">
    <source>
        <dbReference type="ARBA" id="ARBA00005988"/>
    </source>
</evidence>
<dbReference type="Gene3D" id="3.40.630.10">
    <property type="entry name" value="Zn peptidases"/>
    <property type="match status" value="1"/>
</dbReference>
<dbReference type="PANTHER" id="PTHR11705">
    <property type="entry name" value="PROTEASE FAMILY M14 CARBOXYPEPTIDASE A,B"/>
    <property type="match status" value="1"/>
</dbReference>